<accession>A0ABD5UWS9</accession>
<sequence length="293" mass="33370">MTWRTATREEITTYYEEEFPTYLDDLPPFITAGGPKEYAIAFRDPYPVRKSDVPDKEFIRRATWQTDASGERTTPQFETIDDVLEFVRHPARNDPLTGSPYILADPSLIDGLDPSPDAVYYALNHWDRPWIILVDIDAKTIAQNRAEELVAPDDESQSDDVLEAAGIRDADPVGYPYAFEDVDRAIEYGFAVRDIFEDDFDADETMVMYTGQGVHVYLLDGDPAHRYDEQSREVLNDLLLDGYGIPIDPVVTADRRRVARLPYSLHAEVCRVVQPIDSPHFDVQSATPERFES</sequence>
<protein>
    <submittedName>
        <fullName evidence="1">DNA primase</fullName>
    </submittedName>
</protein>
<keyword evidence="2" id="KW-1185">Reference proteome</keyword>
<dbReference type="SUPFAM" id="SSF56747">
    <property type="entry name" value="Prim-pol domain"/>
    <property type="match status" value="1"/>
</dbReference>
<dbReference type="AlphaFoldDB" id="A0ABD5UWS9"/>
<evidence type="ECO:0000313" key="2">
    <source>
        <dbReference type="Proteomes" id="UP001596296"/>
    </source>
</evidence>
<reference evidence="1 2" key="1">
    <citation type="journal article" date="2019" name="Int. J. Syst. Evol. Microbiol.">
        <title>The Global Catalogue of Microorganisms (GCM) 10K type strain sequencing project: providing services to taxonomists for standard genome sequencing and annotation.</title>
        <authorList>
            <consortium name="The Broad Institute Genomics Platform"/>
            <consortium name="The Broad Institute Genome Sequencing Center for Infectious Disease"/>
            <person name="Wu L."/>
            <person name="Ma J."/>
        </authorList>
    </citation>
    <scope>NUCLEOTIDE SEQUENCE [LARGE SCALE GENOMIC DNA]</scope>
    <source>
        <strain evidence="1 2">SKJ47</strain>
    </source>
</reference>
<evidence type="ECO:0000313" key="1">
    <source>
        <dbReference type="EMBL" id="MFC6893920.1"/>
    </source>
</evidence>
<dbReference type="EMBL" id="JBHSXL010000018">
    <property type="protein sequence ID" value="MFC6893920.1"/>
    <property type="molecule type" value="Genomic_DNA"/>
</dbReference>
<proteinExistence type="predicted"/>
<dbReference type="Proteomes" id="UP001596296">
    <property type="component" value="Unassembled WGS sequence"/>
</dbReference>
<dbReference type="RefSeq" id="WP_379746600.1">
    <property type="nucleotide sequence ID" value="NZ_JBHSVN010000002.1"/>
</dbReference>
<gene>
    <name evidence="1" type="ORF">ACFQE9_15105</name>
</gene>
<name>A0ABD5UWS9_9EURY</name>
<comment type="caution">
    <text evidence="1">The sequence shown here is derived from an EMBL/GenBank/DDBJ whole genome shotgun (WGS) entry which is preliminary data.</text>
</comment>
<dbReference type="Gene3D" id="3.90.920.10">
    <property type="entry name" value="DNA primase, PRIM domain"/>
    <property type="match status" value="1"/>
</dbReference>
<organism evidence="1 2">
    <name type="scientific">Halopenitus salinus</name>
    <dbReference type="NCBI Taxonomy" id="1198295"/>
    <lineage>
        <taxon>Archaea</taxon>
        <taxon>Methanobacteriati</taxon>
        <taxon>Methanobacteriota</taxon>
        <taxon>Stenosarchaea group</taxon>
        <taxon>Halobacteria</taxon>
        <taxon>Halobacteriales</taxon>
        <taxon>Haloferacaceae</taxon>
        <taxon>Halopenitus</taxon>
    </lineage>
</organism>